<organism evidence="3 4">
    <name type="scientific">Paralvinella palmiformis</name>
    <dbReference type="NCBI Taxonomy" id="53620"/>
    <lineage>
        <taxon>Eukaryota</taxon>
        <taxon>Metazoa</taxon>
        <taxon>Spiralia</taxon>
        <taxon>Lophotrochozoa</taxon>
        <taxon>Annelida</taxon>
        <taxon>Polychaeta</taxon>
        <taxon>Sedentaria</taxon>
        <taxon>Canalipalpata</taxon>
        <taxon>Terebellida</taxon>
        <taxon>Terebelliformia</taxon>
        <taxon>Alvinellidae</taxon>
        <taxon>Paralvinella</taxon>
    </lineage>
</organism>
<feature type="compositionally biased region" description="Polar residues" evidence="1">
    <location>
        <begin position="55"/>
        <end position="69"/>
    </location>
</feature>
<evidence type="ECO:0000256" key="2">
    <source>
        <dbReference type="SAM" id="Phobius"/>
    </source>
</evidence>
<dbReference type="EMBL" id="JAODUP010000366">
    <property type="protein sequence ID" value="KAK2151362.1"/>
    <property type="molecule type" value="Genomic_DNA"/>
</dbReference>
<proteinExistence type="predicted"/>
<comment type="caution">
    <text evidence="3">The sequence shown here is derived from an EMBL/GenBank/DDBJ whole genome shotgun (WGS) entry which is preliminary data.</text>
</comment>
<reference evidence="3" key="1">
    <citation type="journal article" date="2023" name="Mol. Biol. Evol.">
        <title>Third-Generation Sequencing Reveals the Adaptive Role of the Epigenome in Three Deep-Sea Polychaetes.</title>
        <authorList>
            <person name="Perez M."/>
            <person name="Aroh O."/>
            <person name="Sun Y."/>
            <person name="Lan Y."/>
            <person name="Juniper S.K."/>
            <person name="Young C.R."/>
            <person name="Angers B."/>
            <person name="Qian P.Y."/>
        </authorList>
    </citation>
    <scope>NUCLEOTIDE SEQUENCE</scope>
    <source>
        <strain evidence="3">P08H-3</strain>
    </source>
</reference>
<accession>A0AAD9JDV6</accession>
<name>A0AAD9JDV6_9ANNE</name>
<protein>
    <submittedName>
        <fullName evidence="3">Uncharacterized protein</fullName>
    </submittedName>
</protein>
<keyword evidence="2" id="KW-1133">Transmembrane helix</keyword>
<evidence type="ECO:0000313" key="3">
    <source>
        <dbReference type="EMBL" id="KAK2151362.1"/>
    </source>
</evidence>
<feature type="region of interest" description="Disordered" evidence="1">
    <location>
        <begin position="51"/>
        <end position="140"/>
    </location>
</feature>
<dbReference type="Proteomes" id="UP001208570">
    <property type="component" value="Unassembled WGS sequence"/>
</dbReference>
<gene>
    <name evidence="3" type="ORF">LSH36_366g04046</name>
</gene>
<feature type="compositionally biased region" description="Basic and acidic residues" evidence="1">
    <location>
        <begin position="111"/>
        <end position="135"/>
    </location>
</feature>
<dbReference type="AlphaFoldDB" id="A0AAD9JDV6"/>
<keyword evidence="4" id="KW-1185">Reference proteome</keyword>
<sequence length="172" mass="19281">MSDKNEQNTEDLPEETIIIVGVVCGSIVIILTIVLIVLCCKRQQTKQQYEKQQENHTSTALGSDPSLESTDGVKPPLKSGLDNPGLDQTDSSLADLERSRDTPFVTNASGHPHDGYSNHWNSHDHNRMEQNHHEQAPPAYPASYNMAKERNDRDSHPIDQQKVKKVIYEVVV</sequence>
<keyword evidence="2" id="KW-0812">Transmembrane</keyword>
<keyword evidence="2" id="KW-0472">Membrane</keyword>
<evidence type="ECO:0000313" key="4">
    <source>
        <dbReference type="Proteomes" id="UP001208570"/>
    </source>
</evidence>
<evidence type="ECO:0000256" key="1">
    <source>
        <dbReference type="SAM" id="MobiDB-lite"/>
    </source>
</evidence>
<feature type="transmembrane region" description="Helical" evidence="2">
    <location>
        <begin position="17"/>
        <end position="40"/>
    </location>
</feature>